<proteinExistence type="predicted"/>
<protein>
    <submittedName>
        <fullName evidence="2">Uncharacterized protein</fullName>
    </submittedName>
</protein>
<comment type="caution">
    <text evidence="2">The sequence shown here is derived from an EMBL/GenBank/DDBJ whole genome shotgun (WGS) entry which is preliminary data.</text>
</comment>
<gene>
    <name evidence="2" type="ORF">ODALV1_LOCUS12824</name>
</gene>
<organism evidence="2 3">
    <name type="scientific">Orchesella dallaii</name>
    <dbReference type="NCBI Taxonomy" id="48710"/>
    <lineage>
        <taxon>Eukaryota</taxon>
        <taxon>Metazoa</taxon>
        <taxon>Ecdysozoa</taxon>
        <taxon>Arthropoda</taxon>
        <taxon>Hexapoda</taxon>
        <taxon>Collembola</taxon>
        <taxon>Entomobryomorpha</taxon>
        <taxon>Entomobryoidea</taxon>
        <taxon>Orchesellidae</taxon>
        <taxon>Orchesellinae</taxon>
        <taxon>Orchesella</taxon>
    </lineage>
</organism>
<feature type="compositionally biased region" description="Polar residues" evidence="1">
    <location>
        <begin position="72"/>
        <end position="95"/>
    </location>
</feature>
<reference evidence="2 3" key="1">
    <citation type="submission" date="2024-08" db="EMBL/GenBank/DDBJ databases">
        <authorList>
            <person name="Cucini C."/>
            <person name="Frati F."/>
        </authorList>
    </citation>
    <scope>NUCLEOTIDE SEQUENCE [LARGE SCALE GENOMIC DNA]</scope>
</reference>
<evidence type="ECO:0000313" key="2">
    <source>
        <dbReference type="EMBL" id="CAL8107948.1"/>
    </source>
</evidence>
<dbReference type="EMBL" id="CAXLJM020000039">
    <property type="protein sequence ID" value="CAL8107948.1"/>
    <property type="molecule type" value="Genomic_DNA"/>
</dbReference>
<sequence>MIPQFFSTDLNFYGIDDRQDTRWGTNSNNIRVGLGNQQLFLENSARNGEWGNPMRLQQQFPTQNYQQPNNYGGHSNSFGGGNYQQTVDTNNYGGTHQNNVGVGGIQNFAGSQDIRERSPGAQLLCRKRLTFISLQVVLNTTEMAANSIKAVINRKRNAISKQQESIQLKYNNYIELAMWLQRRFHRNKYYTTYVKRVKPVEAKSAAAALEFNNFDLKFKAAEQQLADMELANSNHVDRVTNIDLQQVSLETLDVEVAQVKDIVSRATEIKNIFASLQFEGIALKLKVDSHLDDCVSKINALKQEIYIKYGVMHE</sequence>
<evidence type="ECO:0000313" key="3">
    <source>
        <dbReference type="Proteomes" id="UP001642540"/>
    </source>
</evidence>
<evidence type="ECO:0000256" key="1">
    <source>
        <dbReference type="SAM" id="MobiDB-lite"/>
    </source>
</evidence>
<accession>A0ABP1QR90</accession>
<keyword evidence="3" id="KW-1185">Reference proteome</keyword>
<name>A0ABP1QR90_9HEXA</name>
<feature type="region of interest" description="Disordered" evidence="1">
    <location>
        <begin position="65"/>
        <end position="95"/>
    </location>
</feature>
<dbReference type="Proteomes" id="UP001642540">
    <property type="component" value="Unassembled WGS sequence"/>
</dbReference>